<dbReference type="GO" id="GO:0005741">
    <property type="term" value="C:mitochondrial outer membrane"/>
    <property type="evidence" value="ECO:0007669"/>
    <property type="project" value="InterPro"/>
</dbReference>
<name>A0A9Q0V3H5_SALPP</name>
<protein>
    <submittedName>
        <fullName evidence="2">VOLTAGE-DEPENDENT ANION-SELECTIVE CHANNEL</fullName>
    </submittedName>
</protein>
<evidence type="ECO:0000313" key="2">
    <source>
        <dbReference type="EMBL" id="KAJ6740455.1"/>
    </source>
</evidence>
<organism evidence="2 3">
    <name type="scientific">Salix purpurea</name>
    <name type="common">Purple osier willow</name>
    <dbReference type="NCBI Taxonomy" id="77065"/>
    <lineage>
        <taxon>Eukaryota</taxon>
        <taxon>Viridiplantae</taxon>
        <taxon>Streptophyta</taxon>
        <taxon>Embryophyta</taxon>
        <taxon>Tracheophyta</taxon>
        <taxon>Spermatophyta</taxon>
        <taxon>Magnoliopsida</taxon>
        <taxon>eudicotyledons</taxon>
        <taxon>Gunneridae</taxon>
        <taxon>Pentapetalae</taxon>
        <taxon>rosids</taxon>
        <taxon>fabids</taxon>
        <taxon>Malpighiales</taxon>
        <taxon>Salicaceae</taxon>
        <taxon>Saliceae</taxon>
        <taxon>Salix</taxon>
    </lineage>
</organism>
<accession>A0A9Q0V3H5</accession>
<sequence>MSKGPVLFADIGKKAKDLLTKDYNSDQKFSVSTYSDAGVALTSTAVKKGGLSTGDVAALYMYKNTTFDVKFDTGSNISTTLTFTDVLPSTKTIASIKFPDYNSGKARTGYVTKRKGVLLLCGLSIHLVRLVSCCTRPALAVLRCLAGGRVVIFSRANPFWKQRDLTGVLEVQYFHDRASFTTAVALNQSPAIDVTATIEAGYDTTLGSFTKYTAGISVTKPDSYASIILGDKGDSLQASYVHHLDLLKKRSVAGEISRRFSTNENTFTIGGSFPVDHLTVVKAKLNNHGKLGAVVQHEVIPKSVLTISSEVDTKALDKSPRFGLAIALKP</sequence>
<dbReference type="OrthoDB" id="7827681at2759"/>
<dbReference type="InterPro" id="IPR001925">
    <property type="entry name" value="Porin_Euk"/>
</dbReference>
<dbReference type="Proteomes" id="UP001151532">
    <property type="component" value="Chromosome 7"/>
</dbReference>
<reference evidence="2" key="2">
    <citation type="journal article" date="2023" name="Int. J. Mol. Sci.">
        <title>De Novo Assembly and Annotation of 11 Diverse Shrub Willow (Salix) Genomes Reveals Novel Gene Organization in Sex-Linked Regions.</title>
        <authorList>
            <person name="Hyden B."/>
            <person name="Feng K."/>
            <person name="Yates T.B."/>
            <person name="Jawdy S."/>
            <person name="Cereghino C."/>
            <person name="Smart L.B."/>
            <person name="Muchero W."/>
        </authorList>
    </citation>
    <scope>NUCLEOTIDE SEQUENCE</scope>
    <source>
        <tissue evidence="2">Shoot tip</tissue>
    </source>
</reference>
<dbReference type="PANTHER" id="PTHR11743:SF23">
    <property type="entry name" value="MITOCHONDRIAL OUTER MEMBRANE PROTEIN PORIN 5-RELATED"/>
    <property type="match status" value="1"/>
</dbReference>
<dbReference type="InterPro" id="IPR027246">
    <property type="entry name" value="Porin_Euk/Tom40"/>
</dbReference>
<dbReference type="CDD" id="cd07306">
    <property type="entry name" value="Porin3_VDAC"/>
    <property type="match status" value="1"/>
</dbReference>
<evidence type="ECO:0000256" key="1">
    <source>
        <dbReference type="ARBA" id="ARBA00009624"/>
    </source>
</evidence>
<dbReference type="GO" id="GO:0008308">
    <property type="term" value="F:voltage-gated monoatomic anion channel activity"/>
    <property type="evidence" value="ECO:0007669"/>
    <property type="project" value="InterPro"/>
</dbReference>
<evidence type="ECO:0000313" key="3">
    <source>
        <dbReference type="Proteomes" id="UP001151532"/>
    </source>
</evidence>
<dbReference type="InterPro" id="IPR023614">
    <property type="entry name" value="Porin_dom_sf"/>
</dbReference>
<dbReference type="Pfam" id="PF01459">
    <property type="entry name" value="Porin_3"/>
    <property type="match status" value="2"/>
</dbReference>
<dbReference type="PANTHER" id="PTHR11743">
    <property type="entry name" value="VOLTAGE-DEPENDENT ANION-SELECTIVE CHANNEL"/>
    <property type="match status" value="1"/>
</dbReference>
<dbReference type="EMBL" id="JAPFFK010000010">
    <property type="protein sequence ID" value="KAJ6740455.1"/>
    <property type="molecule type" value="Genomic_DNA"/>
</dbReference>
<comment type="caution">
    <text evidence="2">The sequence shown here is derived from an EMBL/GenBank/DDBJ whole genome shotgun (WGS) entry which is preliminary data.</text>
</comment>
<gene>
    <name evidence="2" type="ORF">OIU79_000554</name>
</gene>
<dbReference type="Gene3D" id="2.40.160.10">
    <property type="entry name" value="Porin"/>
    <property type="match status" value="2"/>
</dbReference>
<reference evidence="2" key="1">
    <citation type="submission" date="2022-11" db="EMBL/GenBank/DDBJ databases">
        <authorList>
            <person name="Hyden B.L."/>
            <person name="Feng K."/>
            <person name="Yates T."/>
            <person name="Jawdy S."/>
            <person name="Smart L.B."/>
            <person name="Muchero W."/>
        </authorList>
    </citation>
    <scope>NUCLEOTIDE SEQUENCE</scope>
    <source>
        <tissue evidence="2">Shoot tip</tissue>
    </source>
</reference>
<keyword evidence="3" id="KW-1185">Reference proteome</keyword>
<proteinExistence type="inferred from homology"/>
<dbReference type="AlphaFoldDB" id="A0A9Q0V3H5"/>
<comment type="similarity">
    <text evidence="1">Belongs to the eukaryotic mitochondrial porin (TC 1.B.8.1) family.</text>
</comment>